<proteinExistence type="predicted"/>
<gene>
    <name evidence="1" type="ORF">AN2V17_18030</name>
</gene>
<dbReference type="Proteomes" id="UP001374599">
    <property type="component" value="Unassembled WGS sequence"/>
</dbReference>
<reference evidence="1" key="1">
    <citation type="submission" date="2023-09" db="EMBL/GenBank/DDBJ databases">
        <title>Vallitalea sediminicola and Vallitalea maricola sp. nov., anaerobic bacteria isolated from marine sediment.</title>
        <authorList>
            <person name="Hirano S."/>
            <person name="Maeda A."/>
            <person name="Terahara T."/>
            <person name="Mori K."/>
            <person name="Hamada M."/>
            <person name="Matsumoto R."/>
            <person name="Kobayashi T."/>
        </authorList>
    </citation>
    <scope>NUCLEOTIDE SEQUENCE</scope>
    <source>
        <strain evidence="1">AN17-2</strain>
    </source>
</reference>
<accession>A0ACB5UJD3</accession>
<organism evidence="1 2">
    <name type="scientific">Vallitalea maricola</name>
    <dbReference type="NCBI Taxonomy" id="3074433"/>
    <lineage>
        <taxon>Bacteria</taxon>
        <taxon>Bacillati</taxon>
        <taxon>Bacillota</taxon>
        <taxon>Clostridia</taxon>
        <taxon>Lachnospirales</taxon>
        <taxon>Vallitaleaceae</taxon>
        <taxon>Vallitalea</taxon>
    </lineage>
</organism>
<protein>
    <submittedName>
        <fullName evidence="1">Uncharacterized protein</fullName>
    </submittedName>
</protein>
<evidence type="ECO:0000313" key="1">
    <source>
        <dbReference type="EMBL" id="GMQ62571.1"/>
    </source>
</evidence>
<keyword evidence="2" id="KW-1185">Reference proteome</keyword>
<evidence type="ECO:0000313" key="2">
    <source>
        <dbReference type="Proteomes" id="UP001374599"/>
    </source>
</evidence>
<comment type="caution">
    <text evidence="1">The sequence shown here is derived from an EMBL/GenBank/DDBJ whole genome shotgun (WGS) entry which is preliminary data.</text>
</comment>
<name>A0ACB5UJD3_9FIRM</name>
<dbReference type="EMBL" id="BTPU01000027">
    <property type="protein sequence ID" value="GMQ62571.1"/>
    <property type="molecule type" value="Genomic_DNA"/>
</dbReference>
<sequence>MRAVVMEIYSNHIIVLTKDGQFKKMKKPNKYIEIGMEININSVTNTNYRRIAAIIAIVFLISGFGVSAYAYYTPYGYVNVDINPSIEIVYNRFNRILKVIGVNEDGKSVVDNISDYKNKKVETFLSDIIAENTLNNSDQVNILLTYDKLEEEAIDNLKQSIEENDKVNVYAFEIPKNEYEKIKYDNLSPGKAALIDKIKAKNPSYKNEKLEEKTIEELVEIVDKRNNNKYKENNTNKDNNNNSNKKNNNENKNNNSGNSNSNKTNNDGGSNGNKINNNNGSSNGNKTNNNGSSNSDKTKNNNISNNSDSNNNRNKNNNVEKLNNNNVKETSTKNIINQKEESKVENKQQKNVKEEKSNNKKTQDDIKGNKDQGNHIGQSQNNKKNNDSINGNGNIHNKNKNKK</sequence>